<reference evidence="4" key="1">
    <citation type="submission" date="2023-08" db="EMBL/GenBank/DDBJ databases">
        <authorList>
            <person name="Chen Y."/>
            <person name="Shah S."/>
            <person name="Dougan E. K."/>
            <person name="Thang M."/>
            <person name="Chan C."/>
        </authorList>
    </citation>
    <scope>NUCLEOTIDE SEQUENCE</scope>
</reference>
<evidence type="ECO:0000313" key="4">
    <source>
        <dbReference type="EMBL" id="CAJ1378922.1"/>
    </source>
</evidence>
<proteinExistence type="predicted"/>
<accession>A0AA36I2B2</accession>
<dbReference type="GO" id="GO:0007064">
    <property type="term" value="P:mitotic sister chromatid cohesion"/>
    <property type="evidence" value="ECO:0007669"/>
    <property type="project" value="TreeGrafter"/>
</dbReference>
<organism evidence="4 5">
    <name type="scientific">Effrenium voratum</name>
    <dbReference type="NCBI Taxonomy" id="2562239"/>
    <lineage>
        <taxon>Eukaryota</taxon>
        <taxon>Sar</taxon>
        <taxon>Alveolata</taxon>
        <taxon>Dinophyceae</taxon>
        <taxon>Suessiales</taxon>
        <taxon>Symbiodiniaceae</taxon>
        <taxon>Effrenium</taxon>
    </lineage>
</organism>
<comment type="caution">
    <text evidence="4">The sequence shown here is derived from an EMBL/GenBank/DDBJ whole genome shotgun (WGS) entry which is preliminary data.</text>
</comment>
<keyword evidence="5" id="KW-1185">Reference proteome</keyword>
<feature type="domain" description="N-acetyltransferase" evidence="3">
    <location>
        <begin position="33"/>
        <end position="170"/>
    </location>
</feature>
<protein>
    <recommendedName>
        <fullName evidence="3">N-acetyltransferase domain-containing protein</fullName>
    </recommendedName>
</protein>
<keyword evidence="2" id="KW-0012">Acyltransferase</keyword>
<gene>
    <name evidence="4" type="ORF">EVOR1521_LOCUS7310</name>
</gene>
<dbReference type="EMBL" id="CAUJNA010000580">
    <property type="protein sequence ID" value="CAJ1378922.1"/>
    <property type="molecule type" value="Genomic_DNA"/>
</dbReference>
<dbReference type="InterPro" id="IPR051556">
    <property type="entry name" value="N-term/lysine_N-AcTrnsfr"/>
</dbReference>
<dbReference type="Proteomes" id="UP001178507">
    <property type="component" value="Unassembled WGS sequence"/>
</dbReference>
<dbReference type="InterPro" id="IPR016181">
    <property type="entry name" value="Acyl_CoA_acyltransferase"/>
</dbReference>
<evidence type="ECO:0000313" key="5">
    <source>
        <dbReference type="Proteomes" id="UP001178507"/>
    </source>
</evidence>
<dbReference type="GO" id="GO:0008080">
    <property type="term" value="F:N-acetyltransferase activity"/>
    <property type="evidence" value="ECO:0007669"/>
    <property type="project" value="TreeGrafter"/>
</dbReference>
<keyword evidence="1" id="KW-0808">Transferase</keyword>
<dbReference type="Pfam" id="PF00583">
    <property type="entry name" value="Acetyltransf_1"/>
    <property type="match status" value="1"/>
</dbReference>
<evidence type="ECO:0000256" key="2">
    <source>
        <dbReference type="ARBA" id="ARBA00023315"/>
    </source>
</evidence>
<dbReference type="PANTHER" id="PTHR42919">
    <property type="entry name" value="N-ALPHA-ACETYLTRANSFERASE"/>
    <property type="match status" value="1"/>
</dbReference>
<dbReference type="SUPFAM" id="SSF55729">
    <property type="entry name" value="Acyl-CoA N-acyltransferases (Nat)"/>
    <property type="match status" value="1"/>
</dbReference>
<sequence>MGNARQKQRKHQANQAKLQLLTDALNPGEALPCSLAPLKEQLLPCVKRLHKARLPVNYSDDYFQDALSSPWCMTASHQGILVGALICKEMEGGLRVQSLVAEVPRRGIGSKLLKALVQRAQAKGILEFSLHVHVRNQAAIALYDSMGFRTSITKSNYYHRSAATLEAPLDAHFMVKTLAVDEPSGALPAVTEISSADESA</sequence>
<dbReference type="InterPro" id="IPR000182">
    <property type="entry name" value="GNAT_dom"/>
</dbReference>
<dbReference type="AlphaFoldDB" id="A0AA36I2B2"/>
<dbReference type="CDD" id="cd04301">
    <property type="entry name" value="NAT_SF"/>
    <property type="match status" value="1"/>
</dbReference>
<evidence type="ECO:0000256" key="1">
    <source>
        <dbReference type="ARBA" id="ARBA00022679"/>
    </source>
</evidence>
<dbReference type="GO" id="GO:0031415">
    <property type="term" value="C:NatA complex"/>
    <property type="evidence" value="ECO:0007669"/>
    <property type="project" value="TreeGrafter"/>
</dbReference>
<name>A0AA36I2B2_9DINO</name>
<dbReference type="Gene3D" id="3.40.630.30">
    <property type="match status" value="1"/>
</dbReference>
<dbReference type="PANTHER" id="PTHR42919:SF8">
    <property type="entry name" value="N-ALPHA-ACETYLTRANSFERASE 50"/>
    <property type="match status" value="1"/>
</dbReference>
<dbReference type="PROSITE" id="PS51186">
    <property type="entry name" value="GNAT"/>
    <property type="match status" value="1"/>
</dbReference>
<evidence type="ECO:0000259" key="3">
    <source>
        <dbReference type="PROSITE" id="PS51186"/>
    </source>
</evidence>